<protein>
    <submittedName>
        <fullName evidence="2">Uncharacterized protein</fullName>
    </submittedName>
</protein>
<feature type="region of interest" description="Disordered" evidence="1">
    <location>
        <begin position="1"/>
        <end position="54"/>
    </location>
</feature>
<sequence length="54" mass="5487">MLPRAGVDVGMPLFSTGRSPGVSSPPRWSGGSSPPGSHQGVRVPLGGLWGFESP</sequence>
<comment type="caution">
    <text evidence="2">The sequence shown here is derived from an EMBL/GenBank/DDBJ whole genome shotgun (WGS) entry which is preliminary data.</text>
</comment>
<keyword evidence="3" id="KW-1185">Reference proteome</keyword>
<proteinExistence type="predicted"/>
<evidence type="ECO:0000313" key="3">
    <source>
        <dbReference type="Proteomes" id="UP000269945"/>
    </source>
</evidence>
<accession>A0A9X9Q9D2</accession>
<feature type="compositionally biased region" description="Low complexity" evidence="1">
    <location>
        <begin position="15"/>
        <end position="37"/>
    </location>
</feature>
<reference evidence="2 3" key="1">
    <citation type="submission" date="2018-10" db="EMBL/GenBank/DDBJ databases">
        <authorList>
            <person name="Ekblom R."/>
            <person name="Jareborg N."/>
        </authorList>
    </citation>
    <scope>NUCLEOTIDE SEQUENCE [LARGE SCALE GENOMIC DNA]</scope>
    <source>
        <tissue evidence="2">Muscle</tissue>
    </source>
</reference>
<evidence type="ECO:0000313" key="2">
    <source>
        <dbReference type="EMBL" id="VCX40430.1"/>
    </source>
</evidence>
<evidence type="ECO:0000256" key="1">
    <source>
        <dbReference type="SAM" id="MobiDB-lite"/>
    </source>
</evidence>
<name>A0A9X9Q9D2_GULGU</name>
<dbReference type="EMBL" id="CYRY02045129">
    <property type="protein sequence ID" value="VCX40430.1"/>
    <property type="molecule type" value="Genomic_DNA"/>
</dbReference>
<dbReference type="AlphaFoldDB" id="A0A9X9Q9D2"/>
<gene>
    <name evidence="2" type="ORF">BN2614_LOCUS3</name>
</gene>
<dbReference type="Proteomes" id="UP000269945">
    <property type="component" value="Unassembled WGS sequence"/>
</dbReference>
<organism evidence="2 3">
    <name type="scientific">Gulo gulo</name>
    <name type="common">Wolverine</name>
    <name type="synonym">Gluton</name>
    <dbReference type="NCBI Taxonomy" id="48420"/>
    <lineage>
        <taxon>Eukaryota</taxon>
        <taxon>Metazoa</taxon>
        <taxon>Chordata</taxon>
        <taxon>Craniata</taxon>
        <taxon>Vertebrata</taxon>
        <taxon>Euteleostomi</taxon>
        <taxon>Mammalia</taxon>
        <taxon>Eutheria</taxon>
        <taxon>Laurasiatheria</taxon>
        <taxon>Carnivora</taxon>
        <taxon>Caniformia</taxon>
        <taxon>Musteloidea</taxon>
        <taxon>Mustelidae</taxon>
        <taxon>Guloninae</taxon>
        <taxon>Gulo</taxon>
    </lineage>
</organism>